<dbReference type="EMBL" id="JACBXS010000021">
    <property type="protein sequence ID" value="NYS25524.1"/>
    <property type="molecule type" value="Genomic_DNA"/>
</dbReference>
<evidence type="ECO:0000313" key="4">
    <source>
        <dbReference type="Proteomes" id="UP000529417"/>
    </source>
</evidence>
<proteinExistence type="predicted"/>
<organism evidence="3 4">
    <name type="scientific">Rhabdonatronobacter sediminivivens</name>
    <dbReference type="NCBI Taxonomy" id="2743469"/>
    <lineage>
        <taxon>Bacteria</taxon>
        <taxon>Pseudomonadati</taxon>
        <taxon>Pseudomonadota</taxon>
        <taxon>Alphaproteobacteria</taxon>
        <taxon>Rhodobacterales</taxon>
        <taxon>Paracoccaceae</taxon>
        <taxon>Rhabdonatronobacter</taxon>
    </lineage>
</organism>
<accession>A0A7Z0I077</accession>
<reference evidence="3 4" key="1">
    <citation type="journal article" date="2000" name="Arch. Microbiol.">
        <title>Rhodobaca bogoriensis gen. nov. and sp. nov., an alkaliphilic purple nonsulfur bacterium from African Rift Valley soda lakes.</title>
        <authorList>
            <person name="Milford A.D."/>
            <person name="Achenbach L.A."/>
            <person name="Jung D.O."/>
            <person name="Madigan M.T."/>
        </authorList>
    </citation>
    <scope>NUCLEOTIDE SEQUENCE [LARGE SCALE GENOMIC DNA]</scope>
    <source>
        <strain evidence="3 4">2376</strain>
    </source>
</reference>
<dbReference type="RefSeq" id="WP_179906308.1">
    <property type="nucleotide sequence ID" value="NZ_JACBXS010000021.1"/>
</dbReference>
<sequence length="62" mass="6821">MTRRDQTKPGKAGDIPPNVSEQIDENLKRLYSDAASEDLPPSLMELLDALRSQDAQHSAGDQ</sequence>
<feature type="region of interest" description="Disordered" evidence="1">
    <location>
        <begin position="1"/>
        <end position="22"/>
    </location>
</feature>
<dbReference type="Pfam" id="PF18557">
    <property type="entry name" value="NepR"/>
    <property type="match status" value="1"/>
</dbReference>
<dbReference type="Proteomes" id="UP000529417">
    <property type="component" value="Unassembled WGS sequence"/>
</dbReference>
<dbReference type="AlphaFoldDB" id="A0A7Z0I077"/>
<keyword evidence="4" id="KW-1185">Reference proteome</keyword>
<comment type="caution">
    <text evidence="3">The sequence shown here is derived from an EMBL/GenBank/DDBJ whole genome shotgun (WGS) entry which is preliminary data.</text>
</comment>
<protein>
    <recommendedName>
        <fullName evidence="2">Anti-sigma factor NepR domain-containing protein</fullName>
    </recommendedName>
</protein>
<feature type="domain" description="Anti-sigma factor NepR" evidence="2">
    <location>
        <begin position="21"/>
        <end position="54"/>
    </location>
</feature>
<evidence type="ECO:0000313" key="3">
    <source>
        <dbReference type="EMBL" id="NYS25524.1"/>
    </source>
</evidence>
<dbReference type="InterPro" id="IPR041649">
    <property type="entry name" value="NepR"/>
</dbReference>
<evidence type="ECO:0000259" key="2">
    <source>
        <dbReference type="Pfam" id="PF18557"/>
    </source>
</evidence>
<gene>
    <name evidence="3" type="ORF">HUK65_11020</name>
</gene>
<name>A0A7Z0I077_9RHOB</name>
<evidence type="ECO:0000256" key="1">
    <source>
        <dbReference type="SAM" id="MobiDB-lite"/>
    </source>
</evidence>